<dbReference type="AlphaFoldDB" id="A0A7D5HAX4"/>
<dbReference type="Proteomes" id="UP000509568">
    <property type="component" value="Chromosome"/>
</dbReference>
<dbReference type="InterPro" id="IPR000485">
    <property type="entry name" value="AsnC-type_HTH_dom"/>
</dbReference>
<dbReference type="Pfam" id="PF13412">
    <property type="entry name" value="HTH_24"/>
    <property type="match status" value="1"/>
</dbReference>
<dbReference type="PRINTS" id="PR00033">
    <property type="entry name" value="HTHASNC"/>
</dbReference>
<dbReference type="SUPFAM" id="SSF46785">
    <property type="entry name" value="Winged helix' DNA-binding domain"/>
    <property type="match status" value="1"/>
</dbReference>
<feature type="region of interest" description="Disordered" evidence="1">
    <location>
        <begin position="54"/>
        <end position="74"/>
    </location>
</feature>
<keyword evidence="3" id="KW-1185">Reference proteome</keyword>
<sequence>MWPRGKHCLGTEPRQSLTELAERVGLSLSPCHSRGRAQEDAGVIHGYRAQMSEPAVGLNSGPGRGASFQDRTYT</sequence>
<gene>
    <name evidence="2" type="ORF">HWQ56_09790</name>
</gene>
<dbReference type="InterPro" id="IPR036388">
    <property type="entry name" value="WH-like_DNA-bd_sf"/>
</dbReference>
<organism evidence="2 3">
    <name type="scientific">Pseudomonas eucalypticola</name>
    <dbReference type="NCBI Taxonomy" id="2599595"/>
    <lineage>
        <taxon>Bacteria</taxon>
        <taxon>Pseudomonadati</taxon>
        <taxon>Pseudomonadota</taxon>
        <taxon>Gammaproteobacteria</taxon>
        <taxon>Pseudomonadales</taxon>
        <taxon>Pseudomonadaceae</taxon>
        <taxon>Pseudomonas</taxon>
    </lineage>
</organism>
<dbReference type="InterPro" id="IPR036390">
    <property type="entry name" value="WH_DNA-bd_sf"/>
</dbReference>
<accession>A0A7D5HAX4</accession>
<reference evidence="2 3" key="1">
    <citation type="submission" date="2020-06" db="EMBL/GenBank/DDBJ databases">
        <title>Pseudomonas eucalypticola sp. nov., an endophyte of Eucalyptus dunnii leaves with biocontrol ability of eucalyptus leaf blight.</title>
        <authorList>
            <person name="Liu Y."/>
            <person name="Song Z."/>
            <person name="Zeng H."/>
            <person name="Lu M."/>
            <person name="Wang X."/>
            <person name="Lian X."/>
            <person name="Zhang Q."/>
        </authorList>
    </citation>
    <scope>NUCLEOTIDE SEQUENCE [LARGE SCALE GENOMIC DNA]</scope>
    <source>
        <strain evidence="2 3">NP-1</strain>
    </source>
</reference>
<dbReference type="EMBL" id="CP056030">
    <property type="protein sequence ID" value="QKZ07644.1"/>
    <property type="molecule type" value="Genomic_DNA"/>
</dbReference>
<dbReference type="Gene3D" id="1.10.10.10">
    <property type="entry name" value="Winged helix-like DNA-binding domain superfamily/Winged helix DNA-binding domain"/>
    <property type="match status" value="1"/>
</dbReference>
<evidence type="ECO:0000313" key="2">
    <source>
        <dbReference type="EMBL" id="QKZ07644.1"/>
    </source>
</evidence>
<proteinExistence type="predicted"/>
<evidence type="ECO:0000256" key="1">
    <source>
        <dbReference type="SAM" id="MobiDB-lite"/>
    </source>
</evidence>
<protein>
    <submittedName>
        <fullName evidence="2">Winged helix-turn-helix transcriptional regulator</fullName>
    </submittedName>
</protein>
<name>A0A7D5HAX4_9PSED</name>
<evidence type="ECO:0000313" key="3">
    <source>
        <dbReference type="Proteomes" id="UP000509568"/>
    </source>
</evidence>
<dbReference type="KEGG" id="pez:HWQ56_09790"/>
<dbReference type="GO" id="GO:0043565">
    <property type="term" value="F:sequence-specific DNA binding"/>
    <property type="evidence" value="ECO:0007669"/>
    <property type="project" value="InterPro"/>
</dbReference>